<proteinExistence type="predicted"/>
<protein>
    <recommendedName>
        <fullName evidence="4">DUF1499 domain-containing protein</fullName>
    </recommendedName>
</protein>
<evidence type="ECO:0000313" key="3">
    <source>
        <dbReference type="Proteomes" id="UP000048984"/>
    </source>
</evidence>
<dbReference type="STRING" id="665126.ABB55_05935"/>
<keyword evidence="1" id="KW-1133">Transmembrane helix</keyword>
<accession>A0A0N8GEL1</accession>
<reference evidence="2 3" key="2">
    <citation type="submission" date="2015-10" db="EMBL/GenBank/DDBJ databases">
        <title>Draft Genome Sequence of Prosthecomicrobium hirschii ATCC 27832.</title>
        <authorList>
            <person name="Daniel J."/>
            <person name="Givan S.A."/>
            <person name="Brun Y.V."/>
            <person name="Brown P.J."/>
        </authorList>
    </citation>
    <scope>NUCLEOTIDE SEQUENCE [LARGE SCALE GENOMIC DNA]</scope>
    <source>
        <strain evidence="2 3">16</strain>
    </source>
</reference>
<reference evidence="2 3" key="1">
    <citation type="submission" date="2015-09" db="EMBL/GenBank/DDBJ databases">
        <authorList>
            <consortium name="Swine Surveillance"/>
        </authorList>
    </citation>
    <scope>NUCLEOTIDE SEQUENCE [LARGE SCALE GENOMIC DNA]</scope>
    <source>
        <strain evidence="2 3">16</strain>
    </source>
</reference>
<dbReference type="Proteomes" id="UP000048984">
    <property type="component" value="Unassembled WGS sequence"/>
</dbReference>
<feature type="transmembrane region" description="Helical" evidence="1">
    <location>
        <begin position="44"/>
        <end position="71"/>
    </location>
</feature>
<dbReference type="InterPro" id="IPR010865">
    <property type="entry name" value="DUF1499"/>
</dbReference>
<feature type="transmembrane region" description="Helical" evidence="1">
    <location>
        <begin position="21"/>
        <end position="38"/>
    </location>
</feature>
<sequence>MLYRPIQRRSEAAEWGRRFGALSLPVLVLTILGHRFYGMTTEHAFTLVAVSVGFGLLGILFSVVGIAVVWERGHLGGSSAVRGLIYGLIALAPAGYGFWGVYTYPRFTDISTDIADPPLYRNAAFVRVGRFNTARPPDAETLARQRQAYPDIVTRRFTIGSDQLYLAARKVVERFGWQITEDTAPKDETDRARIEAVARTLLFGFADDVIVRIYSDPSGSRIDLRSSSRWGDHDLGANARRIRDFFTELDAAVVEAYGQ</sequence>
<evidence type="ECO:0008006" key="4">
    <source>
        <dbReference type="Google" id="ProtNLM"/>
    </source>
</evidence>
<dbReference type="AlphaFoldDB" id="A0A0N8GEL1"/>
<dbReference type="Pfam" id="PF07386">
    <property type="entry name" value="DUF1499"/>
    <property type="match status" value="1"/>
</dbReference>
<keyword evidence="1" id="KW-0472">Membrane</keyword>
<organism evidence="2 3">
    <name type="scientific">Prosthecodimorpha hirschii</name>
    <dbReference type="NCBI Taxonomy" id="665126"/>
    <lineage>
        <taxon>Bacteria</taxon>
        <taxon>Pseudomonadati</taxon>
        <taxon>Pseudomonadota</taxon>
        <taxon>Alphaproteobacteria</taxon>
        <taxon>Hyphomicrobiales</taxon>
        <taxon>Ancalomicrobiaceae</taxon>
        <taxon>Prosthecodimorpha</taxon>
    </lineage>
</organism>
<keyword evidence="3" id="KW-1185">Reference proteome</keyword>
<keyword evidence="1" id="KW-0812">Transmembrane</keyword>
<dbReference type="RefSeq" id="WP_054357988.1">
    <property type="nucleotide sequence ID" value="NZ_JAPCYQ010000001.1"/>
</dbReference>
<gene>
    <name evidence="2" type="ORF">ABB55_05935</name>
</gene>
<name>A0A0N8GEL1_9HYPH</name>
<comment type="caution">
    <text evidence="2">The sequence shown here is derived from an EMBL/GenBank/DDBJ whole genome shotgun (WGS) entry which is preliminary data.</text>
</comment>
<evidence type="ECO:0000256" key="1">
    <source>
        <dbReference type="SAM" id="Phobius"/>
    </source>
</evidence>
<evidence type="ECO:0000313" key="2">
    <source>
        <dbReference type="EMBL" id="KPL51825.1"/>
    </source>
</evidence>
<feature type="transmembrane region" description="Helical" evidence="1">
    <location>
        <begin position="83"/>
        <end position="102"/>
    </location>
</feature>
<dbReference type="EMBL" id="LJYW01000001">
    <property type="protein sequence ID" value="KPL51825.1"/>
    <property type="molecule type" value="Genomic_DNA"/>
</dbReference>